<dbReference type="InterPro" id="IPR013783">
    <property type="entry name" value="Ig-like_fold"/>
</dbReference>
<dbReference type="RefSeq" id="XP_017541562.1">
    <property type="nucleotide sequence ID" value="XM_017686073.2"/>
</dbReference>
<dbReference type="GO" id="GO:0005615">
    <property type="term" value="C:extracellular space"/>
    <property type="evidence" value="ECO:0007669"/>
    <property type="project" value="InterPro"/>
</dbReference>
<dbReference type="OrthoDB" id="6433428at2759"/>
<dbReference type="Gene3D" id="3.30.497.10">
    <property type="entry name" value="Antithrombin, subunit I, domain 2"/>
    <property type="match status" value="1"/>
</dbReference>
<dbReference type="RefSeq" id="XP_017541560.1">
    <property type="nucleotide sequence ID" value="XM_017686071.2"/>
</dbReference>
<evidence type="ECO:0000313" key="4">
    <source>
        <dbReference type="Proteomes" id="UP001501920"/>
    </source>
</evidence>
<dbReference type="Gene3D" id="2.30.39.10">
    <property type="entry name" value="Alpha-1-antitrypsin, domain 1"/>
    <property type="match status" value="1"/>
</dbReference>
<dbReference type="SMART" id="SM00408">
    <property type="entry name" value="IGc2"/>
    <property type="match status" value="2"/>
</dbReference>
<dbReference type="CDD" id="cd00096">
    <property type="entry name" value="Ig"/>
    <property type="match status" value="1"/>
</dbReference>
<protein>
    <submittedName>
        <fullName evidence="3">Uncharacterized protein</fullName>
    </submittedName>
</protein>
<dbReference type="SUPFAM" id="SSF48726">
    <property type="entry name" value="Immunoglobulin"/>
    <property type="match status" value="2"/>
</dbReference>
<dbReference type="InterPro" id="IPR036186">
    <property type="entry name" value="Serpin_sf"/>
</dbReference>
<dbReference type="PANTHER" id="PTHR11461:SF159">
    <property type="entry name" value="PLASMA PROTEASE C1 INHIBITOR"/>
    <property type="match status" value="1"/>
</dbReference>
<dbReference type="InterPro" id="IPR013106">
    <property type="entry name" value="Ig_V-set"/>
</dbReference>
<reference evidence="3" key="3">
    <citation type="submission" date="2025-09" db="UniProtKB">
        <authorList>
            <consortium name="Ensembl"/>
        </authorList>
    </citation>
    <scope>IDENTIFICATION</scope>
</reference>
<dbReference type="AlphaFoldDB" id="A0A3B4CN53"/>
<reference evidence="3 4" key="1">
    <citation type="submission" date="2020-10" db="EMBL/GenBank/DDBJ databases">
        <title>Pygocentrus nattereri (red-bellied piranha) genome, fPygNat1, primary haplotype.</title>
        <authorList>
            <person name="Myers G."/>
            <person name="Meyer A."/>
            <person name="Karagic N."/>
            <person name="Pippel M."/>
            <person name="Winkler S."/>
            <person name="Tracey A."/>
            <person name="Wood J."/>
            <person name="Formenti G."/>
            <person name="Howe K."/>
            <person name="Fedrigo O."/>
            <person name="Jarvis E.D."/>
        </authorList>
    </citation>
    <scope>NUCLEOTIDE SEQUENCE [LARGE SCALE GENOMIC DNA]</scope>
</reference>
<sequence>MLRGIILLLLLGFSYSLSDIAIPVGSNFTLTCPGDPDEDFLFPSYTWTFTSQGGKDVQLNSTEPELQFTPVKLQHTGLYTCVIKGQSSYGLVKIKRRFNLLVQKIPTFFKWWVVIVPEGATALLPCHPVFQPSTNTSSATARWSKGEKQFKELKIMEKSQSTDEEKGNKTVASRISWASGDGWSIEITDIKQEDTDVYRCGVSVGSEMKMVFVELVVEPPPPPRCLNHTQPWEACPDPENRSWKATVSESVTEFSVHLYKKLKGSRYGQNLLVSPISIAGLLSHLLLGARGEMRTQLEKALYLPTDFSCLHLVMKQMREETKESMMMANQMFFNPKHVLGEAFVNQSLEFYETVPEKLTDSGEANVKMINEWVERKTQSKIKKLVDFMDSSSEFVLLNAVYFIGKWKGSFDEKSTSGEFMTLSGKLVSVPILYSSKFTLATTYISKLKSQVAKFPLTGKSSLYVMVPNAATQSALAFLEENLNLKNVEAMVKEVDAVLPVSAEVTLPKTKLTTNVDLATLLRKMGVTGLFESPNLCAMFPGENVVELTDGRHQAYISLTEQGVEAAAASSVSFSRSFNSFSAMQPFVFIIWSEQTACPLFMGRVVYPE</sequence>
<dbReference type="InterPro" id="IPR036179">
    <property type="entry name" value="Ig-like_dom_sf"/>
</dbReference>
<dbReference type="Pfam" id="PF00079">
    <property type="entry name" value="Serpin"/>
    <property type="match status" value="1"/>
</dbReference>
<evidence type="ECO:0000313" key="3">
    <source>
        <dbReference type="Ensembl" id="ENSPNAP00000013462.1"/>
    </source>
</evidence>
<dbReference type="GeneTree" id="ENSGT00940000159681"/>
<evidence type="ECO:0000256" key="1">
    <source>
        <dbReference type="ARBA" id="ARBA00023319"/>
    </source>
</evidence>
<dbReference type="RefSeq" id="XP_017541563.1">
    <property type="nucleotide sequence ID" value="XM_017686074.2"/>
</dbReference>
<dbReference type="Pfam" id="PF07686">
    <property type="entry name" value="V-set"/>
    <property type="match status" value="1"/>
</dbReference>
<dbReference type="InterPro" id="IPR003599">
    <property type="entry name" value="Ig_sub"/>
</dbReference>
<accession>A0A3B4CN53</accession>
<dbReference type="InterPro" id="IPR000215">
    <property type="entry name" value="Serpin_fam"/>
</dbReference>
<dbReference type="Proteomes" id="UP001501920">
    <property type="component" value="Chromosome 28"/>
</dbReference>
<dbReference type="CTD" id="710"/>
<dbReference type="SUPFAM" id="SSF56574">
    <property type="entry name" value="Serpins"/>
    <property type="match status" value="1"/>
</dbReference>
<dbReference type="SMART" id="SM00409">
    <property type="entry name" value="IG"/>
    <property type="match status" value="2"/>
</dbReference>
<comment type="similarity">
    <text evidence="2">Belongs to the serpin family.</text>
</comment>
<gene>
    <name evidence="3" type="primary">SERPING1</name>
</gene>
<dbReference type="RefSeq" id="XP_037391831.1">
    <property type="nucleotide sequence ID" value="XM_037535934.1"/>
</dbReference>
<dbReference type="InterPro" id="IPR007110">
    <property type="entry name" value="Ig-like_dom"/>
</dbReference>
<keyword evidence="1" id="KW-0393">Immunoglobulin domain</keyword>
<dbReference type="PANTHER" id="PTHR11461">
    <property type="entry name" value="SERINE PROTEASE INHIBITOR, SERPIN"/>
    <property type="match status" value="1"/>
</dbReference>
<evidence type="ECO:0000256" key="2">
    <source>
        <dbReference type="RuleBase" id="RU000411"/>
    </source>
</evidence>
<organism evidence="3 4">
    <name type="scientific">Pygocentrus nattereri</name>
    <name type="common">Red-bellied piranha</name>
    <dbReference type="NCBI Taxonomy" id="42514"/>
    <lineage>
        <taxon>Eukaryota</taxon>
        <taxon>Metazoa</taxon>
        <taxon>Chordata</taxon>
        <taxon>Craniata</taxon>
        <taxon>Vertebrata</taxon>
        <taxon>Euteleostomi</taxon>
        <taxon>Actinopterygii</taxon>
        <taxon>Neopterygii</taxon>
        <taxon>Teleostei</taxon>
        <taxon>Ostariophysi</taxon>
        <taxon>Characiformes</taxon>
        <taxon>Characoidei</taxon>
        <taxon>Pygocentrus</taxon>
    </lineage>
</organism>
<dbReference type="SMART" id="SM00093">
    <property type="entry name" value="SERPIN"/>
    <property type="match status" value="1"/>
</dbReference>
<dbReference type="InterPro" id="IPR042185">
    <property type="entry name" value="Serpin_sf_2"/>
</dbReference>
<dbReference type="InterPro" id="IPR013151">
    <property type="entry name" value="Immunoglobulin_dom"/>
</dbReference>
<reference evidence="3" key="2">
    <citation type="submission" date="2025-08" db="UniProtKB">
        <authorList>
            <consortium name="Ensembl"/>
        </authorList>
    </citation>
    <scope>IDENTIFICATION</scope>
</reference>
<dbReference type="InterPro" id="IPR042178">
    <property type="entry name" value="Serpin_sf_1"/>
</dbReference>
<dbReference type="OMA" id="FELSSCT"/>
<dbReference type="InterPro" id="IPR003598">
    <property type="entry name" value="Ig_sub2"/>
</dbReference>
<dbReference type="GeneID" id="108413518"/>
<dbReference type="InterPro" id="IPR023796">
    <property type="entry name" value="Serpin_dom"/>
</dbReference>
<dbReference type="STRING" id="42514.ENSPNAP00000013462"/>
<name>A0A3B4CN53_PYGNA</name>
<keyword evidence="4" id="KW-1185">Reference proteome</keyword>
<dbReference type="GO" id="GO:0004867">
    <property type="term" value="F:serine-type endopeptidase inhibitor activity"/>
    <property type="evidence" value="ECO:0007669"/>
    <property type="project" value="InterPro"/>
</dbReference>
<dbReference type="Gene3D" id="2.60.40.10">
    <property type="entry name" value="Immunoglobulins"/>
    <property type="match status" value="2"/>
</dbReference>
<dbReference type="Ensembl" id="ENSPNAT00000021051.2">
    <property type="protein sequence ID" value="ENSPNAP00000013462.1"/>
    <property type="gene ID" value="ENSPNAG00000019314.2"/>
</dbReference>
<dbReference type="PROSITE" id="PS50835">
    <property type="entry name" value="IG_LIKE"/>
    <property type="match status" value="2"/>
</dbReference>
<proteinExistence type="inferred from homology"/>
<dbReference type="Pfam" id="PF00047">
    <property type="entry name" value="ig"/>
    <property type="match status" value="1"/>
</dbReference>